<comment type="caution">
    <text evidence="1">The sequence shown here is derived from an EMBL/GenBank/DDBJ whole genome shotgun (WGS) entry which is preliminary data.</text>
</comment>
<organism evidence="1 2">
    <name type="scientific">Luoshenia tenuis</name>
    <dbReference type="NCBI Taxonomy" id="2763654"/>
    <lineage>
        <taxon>Bacteria</taxon>
        <taxon>Bacillati</taxon>
        <taxon>Bacillota</taxon>
        <taxon>Clostridia</taxon>
        <taxon>Christensenellales</taxon>
        <taxon>Christensenellaceae</taxon>
        <taxon>Luoshenia</taxon>
    </lineage>
</organism>
<dbReference type="RefSeq" id="WP_249284797.1">
    <property type="nucleotide sequence ID" value="NZ_JACRSO010000002.1"/>
</dbReference>
<keyword evidence="2" id="KW-1185">Reference proteome</keyword>
<dbReference type="PANTHER" id="PTHR35276">
    <property type="entry name" value="S-ADENOSYL-L-METHIONINE-DEPENDENT METHYLTRANSFERASES SUPERFAMILY PROTEIN"/>
    <property type="match status" value="1"/>
</dbReference>
<keyword evidence="1" id="KW-0808">Transferase</keyword>
<proteinExistence type="predicted"/>
<sequence>MGVLEESQSGLVPLPESARAFSHWAISQVVKPGEQVIDATAGNGYDTLFLAKQVGELGRVFSFDVQQLALTRTREKLEEQALDGRCQLILDSHEHLARYVQAPVAACMFNLGYLPAGDRAVKTLWPSTQKAIVSTLSLLRPGGRVSICAYPGHTEGRQEAEALTKWLKTLKEAEYTALHLVFANQTENAPQWFLIERK</sequence>
<dbReference type="EMBL" id="JACRSO010000002">
    <property type="protein sequence ID" value="MBC8528843.1"/>
    <property type="molecule type" value="Genomic_DNA"/>
</dbReference>
<evidence type="ECO:0000313" key="2">
    <source>
        <dbReference type="Proteomes" id="UP000654279"/>
    </source>
</evidence>
<evidence type="ECO:0000313" key="1">
    <source>
        <dbReference type="EMBL" id="MBC8528843.1"/>
    </source>
</evidence>
<accession>A0A926HM75</accession>
<protein>
    <submittedName>
        <fullName evidence="1">Class I SAM-dependent methyltransferase</fullName>
    </submittedName>
</protein>
<reference evidence="1" key="1">
    <citation type="submission" date="2020-08" db="EMBL/GenBank/DDBJ databases">
        <title>Genome public.</title>
        <authorList>
            <person name="Liu C."/>
            <person name="Sun Q."/>
        </authorList>
    </citation>
    <scope>NUCLEOTIDE SEQUENCE</scope>
    <source>
        <strain evidence="1">NSJ-44</strain>
    </source>
</reference>
<dbReference type="PANTHER" id="PTHR35276:SF1">
    <property type="entry name" value="TRNA (MNM(5)S(2)U34)-METHYLTRANSFERASE, CHLOROPLASTIC"/>
    <property type="match status" value="1"/>
</dbReference>
<dbReference type="GO" id="GO:0032259">
    <property type="term" value="P:methylation"/>
    <property type="evidence" value="ECO:0007669"/>
    <property type="project" value="UniProtKB-KW"/>
</dbReference>
<keyword evidence="1" id="KW-0489">Methyltransferase</keyword>
<dbReference type="AlphaFoldDB" id="A0A926HM75"/>
<dbReference type="InterPro" id="IPR010719">
    <property type="entry name" value="MnmM_MeTrfase"/>
</dbReference>
<dbReference type="GO" id="GO:0008168">
    <property type="term" value="F:methyltransferase activity"/>
    <property type="evidence" value="ECO:0007669"/>
    <property type="project" value="UniProtKB-KW"/>
</dbReference>
<dbReference type="InterPro" id="IPR029063">
    <property type="entry name" value="SAM-dependent_MTases_sf"/>
</dbReference>
<dbReference type="Gene3D" id="3.40.50.150">
    <property type="entry name" value="Vaccinia Virus protein VP39"/>
    <property type="match status" value="1"/>
</dbReference>
<name>A0A926HM75_9FIRM</name>
<gene>
    <name evidence="1" type="ORF">H8699_05340</name>
</gene>
<dbReference type="Proteomes" id="UP000654279">
    <property type="component" value="Unassembled WGS sequence"/>
</dbReference>
<dbReference type="SUPFAM" id="SSF53335">
    <property type="entry name" value="S-adenosyl-L-methionine-dependent methyltransferases"/>
    <property type="match status" value="1"/>
</dbReference>
<dbReference type="Pfam" id="PF06962">
    <property type="entry name" value="rRNA_methylase"/>
    <property type="match status" value="1"/>
</dbReference>